<proteinExistence type="predicted"/>
<keyword evidence="2" id="KW-0378">Hydrolase</keyword>
<feature type="domain" description="AB hydrolase-1" evidence="1">
    <location>
        <begin position="30"/>
        <end position="264"/>
    </location>
</feature>
<dbReference type="RefSeq" id="WP_109229434.1">
    <property type="nucleotide sequence ID" value="NZ_PYHR01000002.1"/>
</dbReference>
<dbReference type="SUPFAM" id="SSF53474">
    <property type="entry name" value="alpha/beta-Hydrolases"/>
    <property type="match status" value="1"/>
</dbReference>
<dbReference type="OrthoDB" id="3396704at2"/>
<comment type="caution">
    <text evidence="2">The sequence shown here is derived from an EMBL/GenBank/DDBJ whole genome shotgun (WGS) entry which is preliminary data.</text>
</comment>
<sequence length="276" mass="29763">MTASERTTVTTDDGVRLDVTLTGPPEGRPVVLVAGFKAAARSWVFQVPVFAEAGYRVVAVDLRGHGTTEPLQPGVTMDLRGRDVGAVLDQLDLRDAVVIGGSMGASTIWARIAQEGTDRIAAVVSADQTPQMLNTSEWPHGFYGYDESNRDTYFAERIPQTGVGTPMWRRGVRLLRLVRAMGGGGGFGISPAELELLNDHAGRDWRPAVASCDVPVLVVAGAESEFWPATHAAATAALAPRGHSTVIERDGHAVNIEQHREFNRRVLGWLFTRGLV</sequence>
<dbReference type="PRINTS" id="PR00111">
    <property type="entry name" value="ABHYDROLASE"/>
</dbReference>
<dbReference type="PANTHER" id="PTHR43194:SF2">
    <property type="entry name" value="PEROXISOMAL MEMBRANE PROTEIN LPX1"/>
    <property type="match status" value="1"/>
</dbReference>
<dbReference type="InterPro" id="IPR050228">
    <property type="entry name" value="Carboxylesterase_BioH"/>
</dbReference>
<dbReference type="EMBL" id="PYHR01000002">
    <property type="protein sequence ID" value="PWD51053.1"/>
    <property type="molecule type" value="Genomic_DNA"/>
</dbReference>
<evidence type="ECO:0000313" key="3">
    <source>
        <dbReference type="Proteomes" id="UP000245166"/>
    </source>
</evidence>
<dbReference type="InterPro" id="IPR000073">
    <property type="entry name" value="AB_hydrolase_1"/>
</dbReference>
<keyword evidence="3" id="KW-1185">Reference proteome</keyword>
<dbReference type="Proteomes" id="UP000245166">
    <property type="component" value="Unassembled WGS sequence"/>
</dbReference>
<dbReference type="AlphaFoldDB" id="A0A2U1ZVT3"/>
<protein>
    <submittedName>
        <fullName evidence="2">Alpha/beta hydrolase</fullName>
    </submittedName>
</protein>
<accession>A0A2U1ZVT3</accession>
<dbReference type="PRINTS" id="PR00412">
    <property type="entry name" value="EPOXHYDRLASE"/>
</dbReference>
<dbReference type="InterPro" id="IPR000639">
    <property type="entry name" value="Epox_hydrolase-like"/>
</dbReference>
<reference evidence="2 3" key="1">
    <citation type="submission" date="2018-03" db="EMBL/GenBank/DDBJ databases">
        <title>Genome assembly of novel Miniimonas species PCH200.</title>
        <authorList>
            <person name="Thakur V."/>
            <person name="Kumar V."/>
            <person name="Singh D."/>
        </authorList>
    </citation>
    <scope>NUCLEOTIDE SEQUENCE [LARGE SCALE GENOMIC DNA]</scope>
    <source>
        <strain evidence="2 3">PCH200</strain>
    </source>
</reference>
<dbReference type="GO" id="GO:0016787">
    <property type="term" value="F:hydrolase activity"/>
    <property type="evidence" value="ECO:0007669"/>
    <property type="project" value="UniProtKB-KW"/>
</dbReference>
<name>A0A2U1ZVT3_9MICO</name>
<organism evidence="2 3">
    <name type="scientific">Serinibacter arcticus</name>
    <dbReference type="NCBI Taxonomy" id="1655435"/>
    <lineage>
        <taxon>Bacteria</taxon>
        <taxon>Bacillati</taxon>
        <taxon>Actinomycetota</taxon>
        <taxon>Actinomycetes</taxon>
        <taxon>Micrococcales</taxon>
        <taxon>Beutenbergiaceae</taxon>
        <taxon>Serinibacter</taxon>
    </lineage>
</organism>
<evidence type="ECO:0000259" key="1">
    <source>
        <dbReference type="Pfam" id="PF12697"/>
    </source>
</evidence>
<dbReference type="Gene3D" id="3.40.50.1820">
    <property type="entry name" value="alpha/beta hydrolase"/>
    <property type="match status" value="1"/>
</dbReference>
<gene>
    <name evidence="2" type="ORF">C8046_10730</name>
</gene>
<dbReference type="Pfam" id="PF12697">
    <property type="entry name" value="Abhydrolase_6"/>
    <property type="match status" value="1"/>
</dbReference>
<dbReference type="PANTHER" id="PTHR43194">
    <property type="entry name" value="HYDROLASE ALPHA/BETA FOLD FAMILY"/>
    <property type="match status" value="1"/>
</dbReference>
<dbReference type="InterPro" id="IPR029058">
    <property type="entry name" value="AB_hydrolase_fold"/>
</dbReference>
<evidence type="ECO:0000313" key="2">
    <source>
        <dbReference type="EMBL" id="PWD51053.1"/>
    </source>
</evidence>